<keyword evidence="5" id="KW-0813">Transport</keyword>
<dbReference type="PANTHER" id="PTHR11306:SF0">
    <property type="entry name" value="PHOSPHATIDYLGLYCEROL_PHOSPHATIDYLINOSITOL TRANSFER PROTEIN"/>
    <property type="match status" value="1"/>
</dbReference>
<reference evidence="9 10" key="1">
    <citation type="submission" date="2016-07" db="EMBL/GenBank/DDBJ databases">
        <title>Pervasive Adenine N6-methylation of Active Genes in Fungi.</title>
        <authorList>
            <consortium name="DOE Joint Genome Institute"/>
            <person name="Mondo S.J."/>
            <person name="Dannebaum R.O."/>
            <person name="Kuo R.C."/>
            <person name="Labutti K."/>
            <person name="Haridas S."/>
            <person name="Kuo A."/>
            <person name="Salamov A."/>
            <person name="Ahrendt S.R."/>
            <person name="Lipzen A."/>
            <person name="Sullivan W."/>
            <person name="Andreopoulos W.B."/>
            <person name="Clum A."/>
            <person name="Lindquist E."/>
            <person name="Daum C."/>
            <person name="Ramamoorthy G.K."/>
            <person name="Gryganskyi A."/>
            <person name="Culley D."/>
            <person name="Magnuson J.K."/>
            <person name="James T.Y."/>
            <person name="O'Malley M.A."/>
            <person name="Stajich J.E."/>
            <person name="Spatafora J.W."/>
            <person name="Visel A."/>
            <person name="Grigoriev I.V."/>
        </authorList>
    </citation>
    <scope>NUCLEOTIDE SEQUENCE [LARGE SCALE GENOMIC DNA]</scope>
    <source>
        <strain evidence="9 10">62-1032</strain>
    </source>
</reference>
<dbReference type="Proteomes" id="UP000193467">
    <property type="component" value="Unassembled WGS sequence"/>
</dbReference>
<dbReference type="InterPro" id="IPR033917">
    <property type="entry name" value="ML_PG-PI_TP"/>
</dbReference>
<evidence type="ECO:0000256" key="1">
    <source>
        <dbReference type="ARBA" id="ARBA00002053"/>
    </source>
</evidence>
<feature type="domain" description="MD-2-related lipid-recognition" evidence="8">
    <location>
        <begin position="33"/>
        <end position="155"/>
    </location>
</feature>
<sequence length="156" mass="16638">MGAGSKALNWGAGALSQVGTNDGGVHTATRWDWVDCGEPTDVIQIKSLEISPDPPVPGKNLTIKASGTVSDLIAEGAYADVVVKLGLIKLLTKRFDVCEELDNANSTLQCPIKPDEYTIEETVALPAEIPRAKFQVSARVFTQEELPAACVDLWSA</sequence>
<dbReference type="SMART" id="SM00737">
    <property type="entry name" value="ML"/>
    <property type="match status" value="1"/>
</dbReference>
<keyword evidence="6" id="KW-0732">Signal</keyword>
<comment type="similarity">
    <text evidence="2">Belongs to the NPC2 family.</text>
</comment>
<evidence type="ECO:0000256" key="4">
    <source>
        <dbReference type="ARBA" id="ARBA00016056"/>
    </source>
</evidence>
<evidence type="ECO:0000313" key="10">
    <source>
        <dbReference type="Proteomes" id="UP000193467"/>
    </source>
</evidence>
<dbReference type="STRING" id="106004.A0A1Y2F2F8"/>
<comment type="function">
    <text evidence="1">Catalyzes the intermembrane transfer of phosphatidylglycerol and phosphatidylinositol.</text>
</comment>
<evidence type="ECO:0000256" key="6">
    <source>
        <dbReference type="ARBA" id="ARBA00022729"/>
    </source>
</evidence>
<accession>A0A1Y2F2F8</accession>
<proteinExistence type="inferred from homology"/>
<dbReference type="PANTHER" id="PTHR11306">
    <property type="entry name" value="NIEMANN PICK TYPE C2 PROTEIN NPC2-RELATED"/>
    <property type="match status" value="1"/>
</dbReference>
<dbReference type="EMBL" id="MCGR01000030">
    <property type="protein sequence ID" value="ORY78070.1"/>
    <property type="molecule type" value="Genomic_DNA"/>
</dbReference>
<dbReference type="GO" id="GO:0032366">
    <property type="term" value="P:intracellular sterol transport"/>
    <property type="evidence" value="ECO:0007669"/>
    <property type="project" value="InterPro"/>
</dbReference>
<keyword evidence="7" id="KW-0445">Lipid transport</keyword>
<dbReference type="Gene3D" id="2.70.220.10">
    <property type="entry name" value="Ganglioside GM2 activator"/>
    <property type="match status" value="1"/>
</dbReference>
<dbReference type="CDD" id="cd00917">
    <property type="entry name" value="PG-PI_TP"/>
    <property type="match status" value="1"/>
</dbReference>
<dbReference type="AlphaFoldDB" id="A0A1Y2F2F8"/>
<dbReference type="InterPro" id="IPR003172">
    <property type="entry name" value="ML_dom"/>
</dbReference>
<dbReference type="InParanoid" id="A0A1Y2F2F8"/>
<dbReference type="Pfam" id="PF02221">
    <property type="entry name" value="E1_DerP2_DerF2"/>
    <property type="match status" value="1"/>
</dbReference>
<evidence type="ECO:0000256" key="2">
    <source>
        <dbReference type="ARBA" id="ARBA00006370"/>
    </source>
</evidence>
<dbReference type="InterPro" id="IPR014756">
    <property type="entry name" value="Ig_E-set"/>
</dbReference>
<dbReference type="OrthoDB" id="6409159at2759"/>
<protein>
    <recommendedName>
        <fullName evidence="4">Phosphatidylglycerol/phosphatidylinositol transfer protein</fullName>
    </recommendedName>
</protein>
<evidence type="ECO:0000256" key="7">
    <source>
        <dbReference type="ARBA" id="ARBA00023055"/>
    </source>
</evidence>
<dbReference type="SUPFAM" id="SSF81296">
    <property type="entry name" value="E set domains"/>
    <property type="match status" value="1"/>
</dbReference>
<organism evidence="9 10">
    <name type="scientific">Leucosporidium creatinivorum</name>
    <dbReference type="NCBI Taxonomy" id="106004"/>
    <lineage>
        <taxon>Eukaryota</taxon>
        <taxon>Fungi</taxon>
        <taxon>Dikarya</taxon>
        <taxon>Basidiomycota</taxon>
        <taxon>Pucciniomycotina</taxon>
        <taxon>Microbotryomycetes</taxon>
        <taxon>Leucosporidiales</taxon>
        <taxon>Leucosporidium</taxon>
    </lineage>
</organism>
<dbReference type="GO" id="GO:0032934">
    <property type="term" value="F:sterol binding"/>
    <property type="evidence" value="ECO:0007669"/>
    <property type="project" value="InterPro"/>
</dbReference>
<dbReference type="InterPro" id="IPR036846">
    <property type="entry name" value="GM2-AP_sf"/>
</dbReference>
<keyword evidence="10" id="KW-1185">Reference proteome</keyword>
<evidence type="ECO:0000256" key="3">
    <source>
        <dbReference type="ARBA" id="ARBA00011245"/>
    </source>
</evidence>
<dbReference type="FunCoup" id="A0A1Y2F2F8">
    <property type="interactions" value="1"/>
</dbReference>
<gene>
    <name evidence="9" type="ORF">BCR35DRAFT_266930</name>
</gene>
<comment type="caution">
    <text evidence="9">The sequence shown here is derived from an EMBL/GenBank/DDBJ whole genome shotgun (WGS) entry which is preliminary data.</text>
</comment>
<evidence type="ECO:0000256" key="5">
    <source>
        <dbReference type="ARBA" id="ARBA00022448"/>
    </source>
</evidence>
<dbReference type="InterPro" id="IPR039670">
    <property type="entry name" value="NPC2-like"/>
</dbReference>
<name>A0A1Y2F2F8_9BASI</name>
<evidence type="ECO:0000259" key="8">
    <source>
        <dbReference type="SMART" id="SM00737"/>
    </source>
</evidence>
<dbReference type="FunFam" id="2.70.220.10:FF:000002">
    <property type="entry name" value="Phosphatidylglycerol/phosphatidylinositol transfer protein"/>
    <property type="match status" value="1"/>
</dbReference>
<comment type="subunit">
    <text evidence="3">Monomer.</text>
</comment>
<evidence type="ECO:0000313" key="9">
    <source>
        <dbReference type="EMBL" id="ORY78070.1"/>
    </source>
</evidence>